<dbReference type="Gene3D" id="3.40.50.150">
    <property type="entry name" value="Vaccinia Virus protein VP39"/>
    <property type="match status" value="1"/>
</dbReference>
<dbReference type="SUPFAM" id="SSF53335">
    <property type="entry name" value="S-adenosyl-L-methionine-dependent methyltransferases"/>
    <property type="match status" value="1"/>
</dbReference>
<gene>
    <name evidence="1" type="ORF">MPOCJGCO_0401</name>
</gene>
<dbReference type="EMBL" id="BPRB01000026">
    <property type="protein sequence ID" value="GJE58322.1"/>
    <property type="molecule type" value="Genomic_DNA"/>
</dbReference>
<name>A0ABQ4TU71_9HYPH</name>
<sequence>MISARPMTDRQRALDAVRPRGRTGVEIGPLNRPLILREDGDVLYADHCSAEALARKYFGHDTVGVLRTEPIVDVDLILDGCTLAEALGPRAPVDYVVASHVFEHIPDAIGWLREIGSVLREDGTVFLAVPDKRFTFDFRRAPSTTGDLVAHHIAAARVASPAQVFEHAARTVKADMPAIWAGHGREPPPLFGNQLTDALALARKVAADGHYVDAHCTVYTPCSFLAVFREIIELDLIPFEVAGIAPTSLNQLEFFVTLRKRATVSPVERAGATPRLDPRLHHDLPEAPLPKDWRTRLALAWRVLRTGSTRAGGSEAHP</sequence>
<comment type="caution">
    <text evidence="1">The sequence shown here is derived from an EMBL/GenBank/DDBJ whole genome shotgun (WGS) entry which is preliminary data.</text>
</comment>
<reference evidence="1" key="2">
    <citation type="submission" date="2021-08" db="EMBL/GenBank/DDBJ databases">
        <authorList>
            <person name="Tani A."/>
            <person name="Ola A."/>
            <person name="Ogura Y."/>
            <person name="Katsura K."/>
            <person name="Hayashi T."/>
        </authorList>
    </citation>
    <scope>NUCLEOTIDE SEQUENCE</scope>
    <source>
        <strain evidence="1">DSM 23632</strain>
    </source>
</reference>
<evidence type="ECO:0008006" key="3">
    <source>
        <dbReference type="Google" id="ProtNLM"/>
    </source>
</evidence>
<protein>
    <recommendedName>
        <fullName evidence="3">Methyltransferase type 12</fullName>
    </recommendedName>
</protein>
<proteinExistence type="predicted"/>
<organism evidence="1 2">
    <name type="scientific">Methylobacterium trifolii</name>
    <dbReference type="NCBI Taxonomy" id="1003092"/>
    <lineage>
        <taxon>Bacteria</taxon>
        <taxon>Pseudomonadati</taxon>
        <taxon>Pseudomonadota</taxon>
        <taxon>Alphaproteobacteria</taxon>
        <taxon>Hyphomicrobiales</taxon>
        <taxon>Methylobacteriaceae</taxon>
        <taxon>Methylobacterium</taxon>
    </lineage>
</organism>
<dbReference type="InterPro" id="IPR029063">
    <property type="entry name" value="SAM-dependent_MTases_sf"/>
</dbReference>
<evidence type="ECO:0000313" key="2">
    <source>
        <dbReference type="Proteomes" id="UP001055057"/>
    </source>
</evidence>
<accession>A0ABQ4TU71</accession>
<keyword evidence="2" id="KW-1185">Reference proteome</keyword>
<reference evidence="1" key="1">
    <citation type="journal article" date="2021" name="Front. Microbiol.">
        <title>Comprehensive Comparative Genomics and Phenotyping of Methylobacterium Species.</title>
        <authorList>
            <person name="Alessa O."/>
            <person name="Ogura Y."/>
            <person name="Fujitani Y."/>
            <person name="Takami H."/>
            <person name="Hayashi T."/>
            <person name="Sahin N."/>
            <person name="Tani A."/>
        </authorList>
    </citation>
    <scope>NUCLEOTIDE SEQUENCE</scope>
    <source>
        <strain evidence="1">DSM 23632</strain>
    </source>
</reference>
<dbReference type="Pfam" id="PF13489">
    <property type="entry name" value="Methyltransf_23"/>
    <property type="match status" value="1"/>
</dbReference>
<dbReference type="Proteomes" id="UP001055057">
    <property type="component" value="Unassembled WGS sequence"/>
</dbReference>
<evidence type="ECO:0000313" key="1">
    <source>
        <dbReference type="EMBL" id="GJE58322.1"/>
    </source>
</evidence>